<dbReference type="AlphaFoldDB" id="A0A328D715"/>
<evidence type="ECO:0000256" key="2">
    <source>
        <dbReference type="SAM" id="SignalP"/>
    </source>
</evidence>
<dbReference type="Gene3D" id="3.30.60.30">
    <property type="match status" value="1"/>
</dbReference>
<organism evidence="3 4">
    <name type="scientific">Cuscuta australis</name>
    <dbReference type="NCBI Taxonomy" id="267555"/>
    <lineage>
        <taxon>Eukaryota</taxon>
        <taxon>Viridiplantae</taxon>
        <taxon>Streptophyta</taxon>
        <taxon>Embryophyta</taxon>
        <taxon>Tracheophyta</taxon>
        <taxon>Spermatophyta</taxon>
        <taxon>Magnoliopsida</taxon>
        <taxon>eudicotyledons</taxon>
        <taxon>Gunneridae</taxon>
        <taxon>Pentapetalae</taxon>
        <taxon>asterids</taxon>
        <taxon>lamiids</taxon>
        <taxon>Solanales</taxon>
        <taxon>Convolvulaceae</taxon>
        <taxon>Cuscuteae</taxon>
        <taxon>Cuscuta</taxon>
        <taxon>Cuscuta subgen. Grammica</taxon>
        <taxon>Cuscuta sect. Cleistogrammica</taxon>
    </lineage>
</organism>
<comment type="caution">
    <text evidence="3">The sequence shown here is derived from an EMBL/GenBank/DDBJ whole genome shotgun (WGS) entry which is preliminary data.</text>
</comment>
<gene>
    <name evidence="3" type="ORF">DM860_008279</name>
</gene>
<keyword evidence="2" id="KW-0732">Signal</keyword>
<evidence type="ECO:0000313" key="3">
    <source>
        <dbReference type="EMBL" id="RAL40139.1"/>
    </source>
</evidence>
<name>A0A328D715_9ASTE</name>
<evidence type="ECO:0000256" key="1">
    <source>
        <dbReference type="SAM" id="Phobius"/>
    </source>
</evidence>
<dbReference type="EMBL" id="NQVE01000195">
    <property type="protein sequence ID" value="RAL40139.1"/>
    <property type="molecule type" value="Genomic_DNA"/>
</dbReference>
<proteinExistence type="predicted"/>
<dbReference type="Proteomes" id="UP000249390">
    <property type="component" value="Unassembled WGS sequence"/>
</dbReference>
<dbReference type="PANTHER" id="PTHR34376">
    <property type="entry name" value="SERINE PROTEASE INHIBITOR, KAZAL-TYPE FAMILY PROTEIN"/>
    <property type="match status" value="1"/>
</dbReference>
<accession>A0A328D715</accession>
<dbReference type="PANTHER" id="PTHR34376:SF2">
    <property type="entry name" value="SERINE PROTEASE INHIBITOR, KAZAL-TYPE FAMILY PROTEIN"/>
    <property type="match status" value="1"/>
</dbReference>
<feature type="signal peptide" evidence="2">
    <location>
        <begin position="1"/>
        <end position="22"/>
    </location>
</feature>
<feature type="transmembrane region" description="Helical" evidence="1">
    <location>
        <begin position="111"/>
        <end position="131"/>
    </location>
</feature>
<evidence type="ECO:0000313" key="4">
    <source>
        <dbReference type="Proteomes" id="UP000249390"/>
    </source>
</evidence>
<evidence type="ECO:0008006" key="5">
    <source>
        <dbReference type="Google" id="ProtNLM"/>
    </source>
</evidence>
<keyword evidence="1" id="KW-1133">Transmembrane helix</keyword>
<sequence length="132" mass="14286">MTLLSKPPFFLIAFSLYIVVLCSPTPTADLGESSNNPPLWPSNRDNNAIFHIQDSQVACPINCFRPDPVCGVNGVTYWCSCADAHCDGVEVAMFGFCNVVNGKSGPISSQAFLLVHIIWLIVLGIFVLLGLL</sequence>
<feature type="chain" id="PRO_5016246405" description="Kazal-like domain-containing protein" evidence="2">
    <location>
        <begin position="23"/>
        <end position="132"/>
    </location>
</feature>
<keyword evidence="4" id="KW-1185">Reference proteome</keyword>
<protein>
    <recommendedName>
        <fullName evidence="5">Kazal-like domain-containing protein</fullName>
    </recommendedName>
</protein>
<reference evidence="3 4" key="1">
    <citation type="submission" date="2018-06" db="EMBL/GenBank/DDBJ databases">
        <title>The Genome of Cuscuta australis (Dodder) Provides Insight into the Evolution of Plant Parasitism.</title>
        <authorList>
            <person name="Liu H."/>
        </authorList>
    </citation>
    <scope>NUCLEOTIDE SEQUENCE [LARGE SCALE GENOMIC DNA]</scope>
    <source>
        <strain evidence="4">cv. Yunnan</strain>
        <tissue evidence="3">Vines</tissue>
    </source>
</reference>
<keyword evidence="1" id="KW-0812">Transmembrane</keyword>
<keyword evidence="1" id="KW-0472">Membrane</keyword>